<accession>A0A1G7Z3F4</accession>
<organism evidence="1 2">
    <name type="scientific">Pseudonocardia oroxyli</name>
    <dbReference type="NCBI Taxonomy" id="366584"/>
    <lineage>
        <taxon>Bacteria</taxon>
        <taxon>Bacillati</taxon>
        <taxon>Actinomycetota</taxon>
        <taxon>Actinomycetes</taxon>
        <taxon>Pseudonocardiales</taxon>
        <taxon>Pseudonocardiaceae</taxon>
        <taxon>Pseudonocardia</taxon>
    </lineage>
</organism>
<evidence type="ECO:0000313" key="2">
    <source>
        <dbReference type="Proteomes" id="UP000198967"/>
    </source>
</evidence>
<dbReference type="EMBL" id="FNBE01000018">
    <property type="protein sequence ID" value="SDH03119.1"/>
    <property type="molecule type" value="Genomic_DNA"/>
</dbReference>
<reference evidence="1 2" key="1">
    <citation type="submission" date="2016-10" db="EMBL/GenBank/DDBJ databases">
        <authorList>
            <person name="de Groot N.N."/>
        </authorList>
    </citation>
    <scope>NUCLEOTIDE SEQUENCE [LARGE SCALE GENOMIC DNA]</scope>
    <source>
        <strain evidence="1 2">CGMCC 4.3143</strain>
    </source>
</reference>
<dbReference type="AlphaFoldDB" id="A0A1G7Z3F4"/>
<gene>
    <name evidence="1" type="ORF">SAMN05216377_11817</name>
</gene>
<proteinExistence type="predicted"/>
<protein>
    <submittedName>
        <fullName evidence="1">Uncharacterized protein</fullName>
    </submittedName>
</protein>
<dbReference type="Proteomes" id="UP000198967">
    <property type="component" value="Unassembled WGS sequence"/>
</dbReference>
<keyword evidence="2" id="KW-1185">Reference proteome</keyword>
<sequence length="801" mass="86630">MSGVQWMVATVAPWAVAPHQNFSTQDVAGDQVLALVADYRLDELDRYAPLLSEGPVWIQQLIRDAADAVDVSLQAEATPRLDRYASDTSIPAGACAAAALFASACYAELDRLPAALSVLQTGIIRVEMEPESGSLALVRAALDLNRAVRLLEFGQQAEASIAASRVIGSLQDLGEFERFPTSDGISWDSDTVQHDLVEAFTLRSKRLLSSLAALQDNSWVELVRSRPAWLDVRSERRAIPGLSAVLTKQYEDKYNAHSRSITIGGVDKVAAPIEASLFNSELSGDFGDLTGRRSQLGMARLLSASPEDSDLIRDGIRLLRQGRAKKQLESALSHLLLVGPVQPLLDQAATVLAVGASRTINSLELLVLRKTAELLTQAQAATAVEAALRYLNETGHEAGSTSSIGQWPRIEEAWKAIAELTPFSASDEAIAKAGASMLLTTEETPYLLSRLISSLFDKLSWRDITPSTQRDWLDWAARNQDGEFSDVSSEIIDQLLPKHSLTSTWQQRPSGIQLAERLLIEHGQGSTPDEAELTAAVDSLATELERIRRDAANHTYSLGGRPAARIASFMVTQLKVGDLVAPLANFLADTSVSASDKQGAIDHLSYHSVPIPSILRTPLIEKWDSVKEAPDQRMLVHDSVEFLGACLRLGVKIGTIQPWEFAASVTELAAGSPTERLVALRCLANTRLPEQQDIWAVTVAIQQAISDDSVVRANAAFVLARLRTSETPLRAVADERVRTLLQSDGVRTPLFCLRGLTSRVGDGGAISGELLADVERLADEHPATTVREAAIELASAVSGKP</sequence>
<name>A0A1G7Z3F4_PSEOR</name>
<evidence type="ECO:0000313" key="1">
    <source>
        <dbReference type="EMBL" id="SDH03119.1"/>
    </source>
</evidence>